<protein>
    <submittedName>
        <fullName evidence="1">Rubrerythrin family protein</fullName>
    </submittedName>
</protein>
<dbReference type="Proteomes" id="UP000029278">
    <property type="component" value="Unassembled WGS sequence"/>
</dbReference>
<proteinExistence type="predicted"/>
<dbReference type="Gene3D" id="6.10.140.1960">
    <property type="match status" value="1"/>
</dbReference>
<dbReference type="RefSeq" id="WP_051985443.1">
    <property type="nucleotide sequence ID" value="NZ_JAKOBR010000131.1"/>
</dbReference>
<dbReference type="PATRIC" id="fig|44252.3.peg.620"/>
<gene>
    <name evidence="1" type="ORF">DJ90_6409</name>
</gene>
<dbReference type="Gene3D" id="1.20.5.420">
    <property type="entry name" value="Immunoglobulin FC, subunit C"/>
    <property type="match status" value="1"/>
</dbReference>
<name>A0A091A585_PAEMA</name>
<dbReference type="GeneID" id="77007230"/>
<dbReference type="SUPFAM" id="SSF47240">
    <property type="entry name" value="Ferritin-like"/>
    <property type="match status" value="1"/>
</dbReference>
<comment type="caution">
    <text evidence="1">The sequence shown here is derived from an EMBL/GenBank/DDBJ whole genome shotgun (WGS) entry which is preliminary data.</text>
</comment>
<dbReference type="OrthoDB" id="573482at2"/>
<evidence type="ECO:0000313" key="1">
    <source>
        <dbReference type="EMBL" id="KFN11441.1"/>
    </source>
</evidence>
<accession>A0A091A585</accession>
<dbReference type="HOGENOM" id="CLU_117545_1_0_9"/>
<reference evidence="1 2" key="1">
    <citation type="submission" date="2014-04" db="EMBL/GenBank/DDBJ databases">
        <authorList>
            <person name="Bishop-Lilly K.A."/>
            <person name="Broomall S.M."/>
            <person name="Chain P.S."/>
            <person name="Chertkov O."/>
            <person name="Coyne S.R."/>
            <person name="Daligault H.E."/>
            <person name="Davenport K.W."/>
            <person name="Erkkila T."/>
            <person name="Frey K.G."/>
            <person name="Gibbons H.S."/>
            <person name="Gu W."/>
            <person name="Jaissle J."/>
            <person name="Johnson S.L."/>
            <person name="Koroleva G.I."/>
            <person name="Ladner J.T."/>
            <person name="Lo C.-C."/>
            <person name="Minogue T.D."/>
            <person name="Munk C."/>
            <person name="Palacios G.F."/>
            <person name="Redden C.L."/>
            <person name="Rosenzweig C.N."/>
            <person name="Scholz M.B."/>
            <person name="Teshima H."/>
            <person name="Xu Y."/>
        </authorList>
    </citation>
    <scope>NUCLEOTIDE SEQUENCE [LARGE SCALE GENOMIC DNA]</scope>
    <source>
        <strain evidence="1 2">8244</strain>
    </source>
</reference>
<dbReference type="EMBL" id="JMQA01000009">
    <property type="protein sequence ID" value="KFN11441.1"/>
    <property type="molecule type" value="Genomic_DNA"/>
</dbReference>
<dbReference type="AlphaFoldDB" id="A0A091A585"/>
<sequence>MHYDFDFYDPFRVSADQNLIPDIVRAINGEYNAIICYEQLAGMAPNEEIKRRIMEIRQDEIRHYHSFLQLYASLTGTQATPRQTERCPADYRSGVIGAFLDEQKTVDQYLEIADKAHDPYIKELFKRTVSDEQNHAVWFLYFMVGGKK</sequence>
<organism evidence="1 2">
    <name type="scientific">Paenibacillus macerans</name>
    <name type="common">Bacillus macerans</name>
    <dbReference type="NCBI Taxonomy" id="44252"/>
    <lineage>
        <taxon>Bacteria</taxon>
        <taxon>Bacillati</taxon>
        <taxon>Bacillota</taxon>
        <taxon>Bacilli</taxon>
        <taxon>Bacillales</taxon>
        <taxon>Paenibacillaceae</taxon>
        <taxon>Paenibacillus</taxon>
    </lineage>
</organism>
<dbReference type="CDD" id="cd00657">
    <property type="entry name" value="Ferritin_like"/>
    <property type="match status" value="1"/>
</dbReference>
<dbReference type="STRING" id="44252.DJ90_6409"/>
<dbReference type="InterPro" id="IPR009078">
    <property type="entry name" value="Ferritin-like_SF"/>
</dbReference>
<evidence type="ECO:0000313" key="2">
    <source>
        <dbReference type="Proteomes" id="UP000029278"/>
    </source>
</evidence>
<keyword evidence="2" id="KW-1185">Reference proteome</keyword>